<accession>A0AAD2CZG5</accession>
<dbReference type="EMBL" id="CAMPGE010016673">
    <property type="protein sequence ID" value="CAI2375216.1"/>
    <property type="molecule type" value="Genomic_DNA"/>
</dbReference>
<protein>
    <submittedName>
        <fullName evidence="1">Uncharacterized protein</fullName>
    </submittedName>
</protein>
<sequence length="159" mass="18354">MNSANTIQYDENLSEELLSEDVSPCKIRSSKKILVNMGFNSLSNRKKFGYLRTEVASLDFNSQKDFNFKRIPIPKPIKPWKSPFYKQRGVNESLDKEKDSKQPGLLKREISSLLKQVSEIKQKTAKSYDYEGVIIIGPRKFIRDPAKCKYITMKDVKPS</sequence>
<reference evidence="1" key="1">
    <citation type="submission" date="2023-07" db="EMBL/GenBank/DDBJ databases">
        <authorList>
            <consortium name="AG Swart"/>
            <person name="Singh M."/>
            <person name="Singh A."/>
            <person name="Seah K."/>
            <person name="Emmerich C."/>
        </authorList>
    </citation>
    <scope>NUCLEOTIDE SEQUENCE</scope>
    <source>
        <strain evidence="1">DP1</strain>
    </source>
</reference>
<evidence type="ECO:0000313" key="2">
    <source>
        <dbReference type="Proteomes" id="UP001295684"/>
    </source>
</evidence>
<organism evidence="1 2">
    <name type="scientific">Euplotes crassus</name>
    <dbReference type="NCBI Taxonomy" id="5936"/>
    <lineage>
        <taxon>Eukaryota</taxon>
        <taxon>Sar</taxon>
        <taxon>Alveolata</taxon>
        <taxon>Ciliophora</taxon>
        <taxon>Intramacronucleata</taxon>
        <taxon>Spirotrichea</taxon>
        <taxon>Hypotrichia</taxon>
        <taxon>Euplotida</taxon>
        <taxon>Euplotidae</taxon>
        <taxon>Moneuplotes</taxon>
    </lineage>
</organism>
<evidence type="ECO:0000313" key="1">
    <source>
        <dbReference type="EMBL" id="CAI2375216.1"/>
    </source>
</evidence>
<name>A0AAD2CZG5_EUPCR</name>
<keyword evidence="2" id="KW-1185">Reference proteome</keyword>
<gene>
    <name evidence="1" type="ORF">ECRASSUSDP1_LOCUS16576</name>
</gene>
<comment type="caution">
    <text evidence="1">The sequence shown here is derived from an EMBL/GenBank/DDBJ whole genome shotgun (WGS) entry which is preliminary data.</text>
</comment>
<dbReference type="Proteomes" id="UP001295684">
    <property type="component" value="Unassembled WGS sequence"/>
</dbReference>
<proteinExistence type="predicted"/>
<dbReference type="AlphaFoldDB" id="A0AAD2CZG5"/>